<dbReference type="GO" id="GO:0003824">
    <property type="term" value="F:catalytic activity"/>
    <property type="evidence" value="ECO:0007669"/>
    <property type="project" value="InterPro"/>
</dbReference>
<dbReference type="Proteomes" id="UP000366872">
    <property type="component" value="Unassembled WGS sequence"/>
</dbReference>
<keyword evidence="3" id="KW-0949">S-adenosyl-L-methionine</keyword>
<dbReference type="CDD" id="cd01335">
    <property type="entry name" value="Radical_SAM"/>
    <property type="match status" value="1"/>
</dbReference>
<protein>
    <recommendedName>
        <fullName evidence="7">Radical SAM core domain-containing protein</fullName>
    </recommendedName>
</protein>
<dbReference type="Pfam" id="PF04055">
    <property type="entry name" value="Radical_SAM"/>
    <property type="match status" value="1"/>
</dbReference>
<dbReference type="EMBL" id="CAAHFG010000005">
    <property type="protein sequence ID" value="VGO17916.1"/>
    <property type="molecule type" value="Genomic_DNA"/>
</dbReference>
<dbReference type="InterPro" id="IPR058240">
    <property type="entry name" value="rSAM_sf"/>
</dbReference>
<dbReference type="Gene3D" id="3.20.20.70">
    <property type="entry name" value="Aldolase class I"/>
    <property type="match status" value="1"/>
</dbReference>
<dbReference type="InterPro" id="IPR040084">
    <property type="entry name" value="GTPase_Obg"/>
</dbReference>
<feature type="domain" description="Radical SAM core" evidence="7">
    <location>
        <begin position="32"/>
        <end position="265"/>
    </location>
</feature>
<organism evidence="8 9">
    <name type="scientific">Pontiella desulfatans</name>
    <dbReference type="NCBI Taxonomy" id="2750659"/>
    <lineage>
        <taxon>Bacteria</taxon>
        <taxon>Pseudomonadati</taxon>
        <taxon>Kiritimatiellota</taxon>
        <taxon>Kiritimatiellia</taxon>
        <taxon>Kiritimatiellales</taxon>
        <taxon>Pontiellaceae</taxon>
        <taxon>Pontiella</taxon>
    </lineage>
</organism>
<dbReference type="PROSITE" id="PS51918">
    <property type="entry name" value="RADICAL_SAM"/>
    <property type="match status" value="1"/>
</dbReference>
<keyword evidence="5" id="KW-0408">Iron</keyword>
<evidence type="ECO:0000256" key="3">
    <source>
        <dbReference type="ARBA" id="ARBA00022691"/>
    </source>
</evidence>
<dbReference type="GO" id="GO:0046872">
    <property type="term" value="F:metal ion binding"/>
    <property type="evidence" value="ECO:0007669"/>
    <property type="project" value="UniProtKB-KW"/>
</dbReference>
<dbReference type="PANTHER" id="PTHR43787">
    <property type="entry name" value="FEMO COFACTOR BIOSYNTHESIS PROTEIN NIFB-RELATED"/>
    <property type="match status" value="1"/>
</dbReference>
<dbReference type="InterPro" id="IPR013785">
    <property type="entry name" value="Aldolase_TIM"/>
</dbReference>
<sequence length="327" mass="36550">MNVVCLHRQRKMDSLSRMTKPYDYLFGPVPSRRLGRSLGVDLIPFKTCTMDCAYCQLGETTCPVSERGDYVPMQDVLAELDRWWKNDGQADHITLAGSGEPTLHTHFGDVFRWVKENTEIPSVLLTNGTLMHNANVRADAVLANKVKVTLSAWDEASFQQIHRPAQGVSFELLVKGEQAFRSEFSGELSVEVFIIEGVNSHVFDVRKIAEVVKSIHPDRVDINTAVRPPADPSVKAAREEHLHALAELFGPNASVAATFKRQGFESIEISQEALLGLIKRHPATCKQLADEFNLPSDKMYKTLKSLVATGQLREDKSGLETCYFHRA</sequence>
<name>A0A6C2UFD5_PONDE</name>
<evidence type="ECO:0000256" key="5">
    <source>
        <dbReference type="ARBA" id="ARBA00023004"/>
    </source>
</evidence>
<evidence type="ECO:0000313" key="9">
    <source>
        <dbReference type="Proteomes" id="UP000366872"/>
    </source>
</evidence>
<comment type="cofactor">
    <cofactor evidence="1">
        <name>[4Fe-4S] cluster</name>
        <dbReference type="ChEBI" id="CHEBI:49883"/>
    </cofactor>
</comment>
<keyword evidence="4" id="KW-0479">Metal-binding</keyword>
<dbReference type="PANTHER" id="PTHR43787:SF11">
    <property type="entry name" value="UPF0026 PROTEIN SLR1464"/>
    <property type="match status" value="1"/>
</dbReference>
<dbReference type="SUPFAM" id="SSF102114">
    <property type="entry name" value="Radical SAM enzymes"/>
    <property type="match status" value="1"/>
</dbReference>
<evidence type="ECO:0000256" key="6">
    <source>
        <dbReference type="ARBA" id="ARBA00023014"/>
    </source>
</evidence>
<evidence type="ECO:0000259" key="7">
    <source>
        <dbReference type="PROSITE" id="PS51918"/>
    </source>
</evidence>
<evidence type="ECO:0000256" key="4">
    <source>
        <dbReference type="ARBA" id="ARBA00022723"/>
    </source>
</evidence>
<accession>A0A6C2UFD5</accession>
<dbReference type="SFLD" id="SFLDS00029">
    <property type="entry name" value="Radical_SAM"/>
    <property type="match status" value="1"/>
</dbReference>
<dbReference type="AlphaFoldDB" id="A0A6C2UFD5"/>
<keyword evidence="2" id="KW-0004">4Fe-4S</keyword>
<keyword evidence="9" id="KW-1185">Reference proteome</keyword>
<evidence type="ECO:0000256" key="2">
    <source>
        <dbReference type="ARBA" id="ARBA00022485"/>
    </source>
</evidence>
<dbReference type="GO" id="GO:0051539">
    <property type="term" value="F:4 iron, 4 sulfur cluster binding"/>
    <property type="evidence" value="ECO:0007669"/>
    <property type="project" value="UniProtKB-KW"/>
</dbReference>
<keyword evidence="6" id="KW-0411">Iron-sulfur</keyword>
<evidence type="ECO:0000256" key="1">
    <source>
        <dbReference type="ARBA" id="ARBA00001966"/>
    </source>
</evidence>
<proteinExistence type="predicted"/>
<evidence type="ECO:0000313" key="8">
    <source>
        <dbReference type="EMBL" id="VGO17916.1"/>
    </source>
</evidence>
<gene>
    <name evidence="8" type="ORF">PDESU_06518</name>
</gene>
<dbReference type="SFLD" id="SFLDG01083">
    <property type="entry name" value="Uncharacterised_Radical_SAM_Su"/>
    <property type="match status" value="1"/>
</dbReference>
<dbReference type="InterPro" id="IPR007197">
    <property type="entry name" value="rSAM"/>
</dbReference>
<reference evidence="8 9" key="1">
    <citation type="submission" date="2019-04" db="EMBL/GenBank/DDBJ databases">
        <authorList>
            <person name="Van Vliet M D."/>
        </authorList>
    </citation>
    <scope>NUCLEOTIDE SEQUENCE [LARGE SCALE GENOMIC DNA]</scope>
    <source>
        <strain evidence="8 9">F1</strain>
    </source>
</reference>